<accession>A0A9E6PKU5</accession>
<organism evidence="2 3">
    <name type="scientific">Pseudomonas vanderleydeniana</name>
    <dbReference type="NCBI Taxonomy" id="2745495"/>
    <lineage>
        <taxon>Bacteria</taxon>
        <taxon>Pseudomonadati</taxon>
        <taxon>Pseudomonadota</taxon>
        <taxon>Gammaproteobacteria</taxon>
        <taxon>Pseudomonadales</taxon>
        <taxon>Pseudomonadaceae</taxon>
        <taxon>Pseudomonas</taxon>
    </lineage>
</organism>
<gene>
    <name evidence="2" type="ORF">HU752_000100</name>
</gene>
<protein>
    <submittedName>
        <fullName evidence="2">DUF1127 domain-containing protein</fullName>
    </submittedName>
</protein>
<sequence>MNGLSDVRLVLRAQELLTEQERAGAVSTAVPRAPELGRMGLFWHRLRTRRMLLELTPDELRDVGLTRSEALAEGLKPFWRD</sequence>
<dbReference type="KEGG" id="pvw:HU752_000100"/>
<evidence type="ECO:0000313" key="2">
    <source>
        <dbReference type="EMBL" id="QXI28404.1"/>
    </source>
</evidence>
<reference evidence="2 3" key="1">
    <citation type="journal article" date="2020" name="Microorganisms">
        <title>Reliable Identification of Environmental Pseudomonas Isolates Using the rpoD Gene.</title>
        <authorList>
            <consortium name="The Broad Institute Genome Sequencing Platform"/>
            <person name="Girard L."/>
            <person name="Lood C."/>
            <person name="Rokni-Zadeh H."/>
            <person name="van Noort V."/>
            <person name="Lavigne R."/>
            <person name="De Mot R."/>
        </authorList>
    </citation>
    <scope>NUCLEOTIDE SEQUENCE [LARGE SCALE GENOMIC DNA]</scope>
    <source>
        <strain evidence="2 3">RW8P3</strain>
    </source>
</reference>
<name>A0A9E6PKU5_9PSED</name>
<dbReference type="EMBL" id="CP077093">
    <property type="protein sequence ID" value="QXI28404.1"/>
    <property type="molecule type" value="Genomic_DNA"/>
</dbReference>
<feature type="domain" description="YjiS-like" evidence="1">
    <location>
        <begin position="39"/>
        <end position="70"/>
    </location>
</feature>
<dbReference type="Pfam" id="PF06568">
    <property type="entry name" value="YjiS-like"/>
    <property type="match status" value="1"/>
</dbReference>
<evidence type="ECO:0000313" key="3">
    <source>
        <dbReference type="Proteomes" id="UP000634530"/>
    </source>
</evidence>
<dbReference type="Proteomes" id="UP000634530">
    <property type="component" value="Chromosome"/>
</dbReference>
<reference evidence="2 3" key="2">
    <citation type="journal article" date="2021" name="Microorganisms">
        <title>The Ever-Expanding Pseudomonas Genus: Description of 43 New Species and Partition of the Pseudomonas putida Group.</title>
        <authorList>
            <person name="Girard L."/>
            <person name="Lood C."/>
            <person name="Hofte M."/>
            <person name="Vandamme P."/>
            <person name="Rokni-Zadeh H."/>
            <person name="van Noort V."/>
            <person name="Lavigne R."/>
            <person name="De Mot R."/>
        </authorList>
    </citation>
    <scope>NUCLEOTIDE SEQUENCE [LARGE SCALE GENOMIC DNA]</scope>
    <source>
        <strain evidence="2 3">RW8P3</strain>
    </source>
</reference>
<dbReference type="AlphaFoldDB" id="A0A9E6PKU5"/>
<dbReference type="RefSeq" id="WP_186687653.1">
    <property type="nucleotide sequence ID" value="NZ_CP077093.1"/>
</dbReference>
<dbReference type="InterPro" id="IPR009506">
    <property type="entry name" value="YjiS-like"/>
</dbReference>
<keyword evidence="3" id="KW-1185">Reference proteome</keyword>
<evidence type="ECO:0000259" key="1">
    <source>
        <dbReference type="Pfam" id="PF06568"/>
    </source>
</evidence>
<proteinExistence type="predicted"/>